<reference evidence="10 11" key="1">
    <citation type="submission" date="2023-01" db="EMBL/GenBank/DDBJ databases">
        <title>Genomes from the Australian National Cyanobacteria Reference Collection.</title>
        <authorList>
            <person name="Willis A."/>
            <person name="Lee E.M.F."/>
        </authorList>
    </citation>
    <scope>NUCLEOTIDE SEQUENCE [LARGE SCALE GENOMIC DNA]</scope>
    <source>
        <strain evidence="10 11">CS-549</strain>
    </source>
</reference>
<dbReference type="InterPro" id="IPR038731">
    <property type="entry name" value="RgtA/B/C-like"/>
</dbReference>
<feature type="domain" description="Glycosyltransferase RgtA/B/C/D-like" evidence="9">
    <location>
        <begin position="78"/>
        <end position="226"/>
    </location>
</feature>
<feature type="transmembrane region" description="Helical" evidence="8">
    <location>
        <begin position="302"/>
        <end position="320"/>
    </location>
</feature>
<feature type="transmembrane region" description="Helical" evidence="8">
    <location>
        <begin position="114"/>
        <end position="137"/>
    </location>
</feature>
<dbReference type="InterPro" id="IPR050297">
    <property type="entry name" value="LipidA_mod_glycosyltrf_83"/>
</dbReference>
<evidence type="ECO:0000256" key="3">
    <source>
        <dbReference type="ARBA" id="ARBA00022676"/>
    </source>
</evidence>
<feature type="transmembrane region" description="Helical" evidence="8">
    <location>
        <begin position="326"/>
        <end position="347"/>
    </location>
</feature>
<organism evidence="10 11">
    <name type="scientific">Sphaerospermopsis kisseleviana CS-549</name>
    <dbReference type="NCBI Taxonomy" id="3021783"/>
    <lineage>
        <taxon>Bacteria</taxon>
        <taxon>Bacillati</taxon>
        <taxon>Cyanobacteriota</taxon>
        <taxon>Cyanophyceae</taxon>
        <taxon>Nostocales</taxon>
        <taxon>Aphanizomenonaceae</taxon>
        <taxon>Sphaerospermopsis</taxon>
        <taxon>Sphaerospermopsis kisseleviana</taxon>
    </lineage>
</organism>
<keyword evidence="11" id="KW-1185">Reference proteome</keyword>
<feature type="transmembrane region" description="Helical" evidence="8">
    <location>
        <begin position="175"/>
        <end position="206"/>
    </location>
</feature>
<feature type="transmembrane region" description="Helical" evidence="8">
    <location>
        <begin position="409"/>
        <end position="432"/>
    </location>
</feature>
<keyword evidence="5 8" id="KW-0812">Transmembrane</keyword>
<dbReference type="PANTHER" id="PTHR33908:SF3">
    <property type="entry name" value="UNDECAPRENYL PHOSPHATE-ALPHA-4-AMINO-4-DEOXY-L-ARABINOSE ARABINOSYL TRANSFERASE"/>
    <property type="match status" value="1"/>
</dbReference>
<dbReference type="Proteomes" id="UP001211711">
    <property type="component" value="Unassembled WGS sequence"/>
</dbReference>
<keyword evidence="6 8" id="KW-1133">Transmembrane helix</keyword>
<dbReference type="PANTHER" id="PTHR33908">
    <property type="entry name" value="MANNOSYLTRANSFERASE YKCB-RELATED"/>
    <property type="match status" value="1"/>
</dbReference>
<comment type="subcellular location">
    <subcellularLocation>
        <location evidence="1">Cell membrane</location>
        <topology evidence="1">Multi-pass membrane protein</topology>
    </subcellularLocation>
</comment>
<evidence type="ECO:0000259" key="9">
    <source>
        <dbReference type="Pfam" id="PF13231"/>
    </source>
</evidence>
<keyword evidence="2" id="KW-1003">Cell membrane</keyword>
<keyword evidence="3" id="KW-0328">Glycosyltransferase</keyword>
<keyword evidence="7 8" id="KW-0472">Membrane</keyword>
<feature type="transmembrane region" description="Helical" evidence="8">
    <location>
        <begin position="23"/>
        <end position="42"/>
    </location>
</feature>
<evidence type="ECO:0000313" key="10">
    <source>
        <dbReference type="EMBL" id="MDB9440885.1"/>
    </source>
</evidence>
<evidence type="ECO:0000256" key="6">
    <source>
        <dbReference type="ARBA" id="ARBA00022989"/>
    </source>
</evidence>
<keyword evidence="4" id="KW-0808">Transferase</keyword>
<comment type="caution">
    <text evidence="10">The sequence shown here is derived from an EMBL/GenBank/DDBJ whole genome shotgun (WGS) entry which is preliminary data.</text>
</comment>
<evidence type="ECO:0000256" key="4">
    <source>
        <dbReference type="ARBA" id="ARBA00022679"/>
    </source>
</evidence>
<feature type="transmembrane region" description="Helical" evidence="8">
    <location>
        <begin position="276"/>
        <end position="295"/>
    </location>
</feature>
<feature type="transmembrane region" description="Helical" evidence="8">
    <location>
        <begin position="383"/>
        <end position="402"/>
    </location>
</feature>
<protein>
    <submittedName>
        <fullName evidence="10">Glycosyltransferase family 39 protein</fullName>
    </submittedName>
</protein>
<accession>A0ABT4ZND5</accession>
<feature type="transmembrane region" description="Helical" evidence="8">
    <location>
        <begin position="218"/>
        <end position="236"/>
    </location>
</feature>
<evidence type="ECO:0000256" key="8">
    <source>
        <dbReference type="SAM" id="Phobius"/>
    </source>
</evidence>
<evidence type="ECO:0000256" key="5">
    <source>
        <dbReference type="ARBA" id="ARBA00022692"/>
    </source>
</evidence>
<feature type="transmembrane region" description="Helical" evidence="8">
    <location>
        <begin position="356"/>
        <end position="377"/>
    </location>
</feature>
<evidence type="ECO:0000256" key="1">
    <source>
        <dbReference type="ARBA" id="ARBA00004651"/>
    </source>
</evidence>
<dbReference type="RefSeq" id="WP_272109783.1">
    <property type="nucleotide sequence ID" value="NZ_JAQMTI010000081.1"/>
</dbReference>
<gene>
    <name evidence="10" type="ORF">PN497_05835</name>
</gene>
<dbReference type="EMBL" id="JAQMTI010000081">
    <property type="protein sequence ID" value="MDB9440885.1"/>
    <property type="molecule type" value="Genomic_DNA"/>
</dbReference>
<evidence type="ECO:0000256" key="7">
    <source>
        <dbReference type="ARBA" id="ARBA00023136"/>
    </source>
</evidence>
<evidence type="ECO:0000256" key="2">
    <source>
        <dbReference type="ARBA" id="ARBA00022475"/>
    </source>
</evidence>
<sequence>MIINFLEKMIQIYKVRPFQEKEWLLALLVASLFLWMIGLGNLPLRDWDEGTYAIVAREIYRTGNWFYPTLQGDPFLLKPPLMQWLIAVFYHIGGVQEFTTRFPGAFLTALGVPLLYLIGRLVFLETLPALFSALVYLTLLPVVRHGRLAMLDGMVISFFLLLLFCVLKARENRKYALGIGFCLGLITLTKGMLVVVLAGIAGLFIIANKQLALLKNPYLWIGLFLGNLPAIGWYVAQWQYYGDTFLDVHFQDQAFDRLGTAVEGNTGPVWYYVLEVIKYGFPWLLFLPGGLYLSWKNRDRAWGYLVLIGAIVYFSIVSFMSTKLPWYVMPIYPFLALAVGANLSYIWHKNQFKSKFLMGFFAFLTFVGLGGCVYFSIFDKQPLLIIMSIVLAMTMGIISWLINQHNRQFIPVLFTGIYLVLSLLMLSNSWIWELNEAFPVQPVAALIRQHIPAGTTIYTSFGYNRPSLDFYSDCKVIAVTVEGLQKMLNKGAYLLVNNDSLEKIDLSGSKVFGNAENFTLISAKTK</sequence>
<evidence type="ECO:0000313" key="11">
    <source>
        <dbReference type="Proteomes" id="UP001211711"/>
    </source>
</evidence>
<proteinExistence type="predicted"/>
<dbReference type="Pfam" id="PF13231">
    <property type="entry name" value="PMT_2"/>
    <property type="match status" value="1"/>
</dbReference>
<feature type="transmembrane region" description="Helical" evidence="8">
    <location>
        <begin position="149"/>
        <end position="169"/>
    </location>
</feature>
<name>A0ABT4ZND5_9CYAN</name>